<dbReference type="PANTHER" id="PTHR22770">
    <property type="entry name" value="UBIQUITIN CONJUGATING ENZYME 7 INTERACTING PROTEIN-RELATED"/>
    <property type="match status" value="1"/>
</dbReference>
<evidence type="ECO:0000256" key="5">
    <source>
        <dbReference type="ARBA" id="ARBA00022833"/>
    </source>
</evidence>
<dbReference type="PANTHER" id="PTHR22770:SF13">
    <property type="entry name" value="RING-TYPE DOMAIN-CONTAINING PROTEIN"/>
    <property type="match status" value="1"/>
</dbReference>
<name>A2G368_TRIV3</name>
<keyword evidence="2" id="KW-0479">Metal-binding</keyword>
<gene>
    <name evidence="6" type="ORF">TVAG_050670</name>
</gene>
<reference evidence="6" key="1">
    <citation type="submission" date="2006-10" db="EMBL/GenBank/DDBJ databases">
        <authorList>
            <person name="Amadeo P."/>
            <person name="Zhao Q."/>
            <person name="Wortman J."/>
            <person name="Fraser-Liggett C."/>
            <person name="Carlton J."/>
        </authorList>
    </citation>
    <scope>NUCLEOTIDE SEQUENCE</scope>
    <source>
        <strain evidence="6">G3</strain>
    </source>
</reference>
<keyword evidence="5" id="KW-0862">Zinc</keyword>
<dbReference type="InterPro" id="IPR051628">
    <property type="entry name" value="LUBAC_E3_Ligases"/>
</dbReference>
<dbReference type="SUPFAM" id="SSF57850">
    <property type="entry name" value="RING/U-box"/>
    <property type="match status" value="1"/>
</dbReference>
<dbReference type="AlphaFoldDB" id="A2G368"/>
<dbReference type="GO" id="GO:0043130">
    <property type="term" value="F:ubiquitin binding"/>
    <property type="evidence" value="ECO:0000318"/>
    <property type="project" value="GO_Central"/>
</dbReference>
<dbReference type="OrthoDB" id="1431934at2759"/>
<evidence type="ECO:0000313" key="6">
    <source>
        <dbReference type="EMBL" id="EAX88405.1"/>
    </source>
</evidence>
<evidence type="ECO:0008006" key="8">
    <source>
        <dbReference type="Google" id="ProtNLM"/>
    </source>
</evidence>
<protein>
    <recommendedName>
        <fullName evidence="8">RING-type domain-containing protein</fullName>
    </recommendedName>
</protein>
<dbReference type="EMBL" id="DS114313">
    <property type="protein sequence ID" value="EAX88405.1"/>
    <property type="molecule type" value="Genomic_DNA"/>
</dbReference>
<dbReference type="Gene3D" id="1.20.120.1750">
    <property type="match status" value="1"/>
</dbReference>
<comment type="pathway">
    <text evidence="1">Protein modification; protein ubiquitination.</text>
</comment>
<accession>A2G368</accession>
<dbReference type="InParanoid" id="A2G368"/>
<keyword evidence="4" id="KW-0833">Ubl conjugation pathway</keyword>
<sequence>MNYNIVNDTKKCVCPSCKTKFNKLVSYMIFGGESKFFLQSQMKKYRDIVMINSSCVKFYKAFSEINKLQMKKLMSIPNYQLLLSYYISILKGKKNVTTNSIILMYFDKIFSNENIEMMKNTPTKKQKYFKIIETANNVILKKYTPKKWRCVSERDAYGPECYYIKRNPKIFEKVLSETEKQQIVENIEPLCLPRKEYLNERFHLKKNEEFDNAHYGCCHCETFVLENDSLDSKNFKSKKKDILMEDDISEFDFIGEVPISQSDESNSFEGGYIVKRKIKSFKLTNENDLRIVNPFDYNYNNDIKYKYYTYICERIGDLYKPKNKVRKMKFLNDLEIFRGLLNVCLIGPSPEQKELCNATILNIQKLIQTNNFNEQLIDLLKENILINSAENAKISDVHNLIRENIYGKDIDETKITELDNILISSSYEDEEFNVQVLNDKKNVTYEDIFGSINKKYSLSSNVDKLSFQRCKKCNGYIIMNDKKERRCMKCNTRYCTECSEIIEGDEHTCDPNVIKTIKLITQECHKCPCCGVPIFKISGCNHMFCTNCHNGFDWQTGNTLDENEQTNPLYFEWINSQNAVDNDDVDNDEKCITSFEMNPYRWVKYQFDKFSNTFTEKINTHKIYLLRIWIM</sequence>
<dbReference type="GO" id="GO:0008270">
    <property type="term" value="F:zinc ion binding"/>
    <property type="evidence" value="ECO:0007669"/>
    <property type="project" value="UniProtKB-KW"/>
</dbReference>
<dbReference type="GO" id="GO:0043161">
    <property type="term" value="P:proteasome-mediated ubiquitin-dependent protein catabolic process"/>
    <property type="evidence" value="ECO:0000318"/>
    <property type="project" value="GO_Central"/>
</dbReference>
<evidence type="ECO:0000313" key="7">
    <source>
        <dbReference type="Proteomes" id="UP000001542"/>
    </source>
</evidence>
<evidence type="ECO:0000256" key="2">
    <source>
        <dbReference type="ARBA" id="ARBA00022723"/>
    </source>
</evidence>
<dbReference type="VEuPathDB" id="TrichDB:TVAG_050670"/>
<proteinExistence type="predicted"/>
<keyword evidence="7" id="KW-1185">Reference proteome</keyword>
<dbReference type="Proteomes" id="UP000001542">
    <property type="component" value="Unassembled WGS sequence"/>
</dbReference>
<evidence type="ECO:0000256" key="4">
    <source>
        <dbReference type="ARBA" id="ARBA00022786"/>
    </source>
</evidence>
<dbReference type="GO" id="GO:0097039">
    <property type="term" value="P:protein linear polyubiquitination"/>
    <property type="evidence" value="ECO:0000318"/>
    <property type="project" value="GO_Central"/>
</dbReference>
<reference evidence="6" key="2">
    <citation type="journal article" date="2007" name="Science">
        <title>Draft genome sequence of the sexually transmitted pathogen Trichomonas vaginalis.</title>
        <authorList>
            <person name="Carlton J.M."/>
            <person name="Hirt R.P."/>
            <person name="Silva J.C."/>
            <person name="Delcher A.L."/>
            <person name="Schatz M."/>
            <person name="Zhao Q."/>
            <person name="Wortman J.R."/>
            <person name="Bidwell S.L."/>
            <person name="Alsmark U.C.M."/>
            <person name="Besteiro S."/>
            <person name="Sicheritz-Ponten T."/>
            <person name="Noel C.J."/>
            <person name="Dacks J.B."/>
            <person name="Foster P.G."/>
            <person name="Simillion C."/>
            <person name="Van de Peer Y."/>
            <person name="Miranda-Saavedra D."/>
            <person name="Barton G.J."/>
            <person name="Westrop G.D."/>
            <person name="Mueller S."/>
            <person name="Dessi D."/>
            <person name="Fiori P.L."/>
            <person name="Ren Q."/>
            <person name="Paulsen I."/>
            <person name="Zhang H."/>
            <person name="Bastida-Corcuera F.D."/>
            <person name="Simoes-Barbosa A."/>
            <person name="Brown M.T."/>
            <person name="Hayes R.D."/>
            <person name="Mukherjee M."/>
            <person name="Okumura C.Y."/>
            <person name="Schneider R."/>
            <person name="Smith A.J."/>
            <person name="Vanacova S."/>
            <person name="Villalvazo M."/>
            <person name="Haas B.J."/>
            <person name="Pertea M."/>
            <person name="Feldblyum T.V."/>
            <person name="Utterback T.R."/>
            <person name="Shu C.L."/>
            <person name="Osoegawa K."/>
            <person name="de Jong P.J."/>
            <person name="Hrdy I."/>
            <person name="Horvathova L."/>
            <person name="Zubacova Z."/>
            <person name="Dolezal P."/>
            <person name="Malik S.B."/>
            <person name="Logsdon J.M. Jr."/>
            <person name="Henze K."/>
            <person name="Gupta A."/>
            <person name="Wang C.C."/>
            <person name="Dunne R.L."/>
            <person name="Upcroft J.A."/>
            <person name="Upcroft P."/>
            <person name="White O."/>
            <person name="Salzberg S.L."/>
            <person name="Tang P."/>
            <person name="Chiu C.-H."/>
            <person name="Lee Y.-S."/>
            <person name="Embley T.M."/>
            <person name="Coombs G.H."/>
            <person name="Mottram J.C."/>
            <person name="Tachezy J."/>
            <person name="Fraser-Liggett C.M."/>
            <person name="Johnson P.J."/>
        </authorList>
    </citation>
    <scope>NUCLEOTIDE SEQUENCE [LARGE SCALE GENOMIC DNA]</scope>
    <source>
        <strain evidence="6">G3</strain>
    </source>
</reference>
<dbReference type="GO" id="GO:0000151">
    <property type="term" value="C:ubiquitin ligase complex"/>
    <property type="evidence" value="ECO:0000318"/>
    <property type="project" value="GO_Central"/>
</dbReference>
<evidence type="ECO:0000256" key="3">
    <source>
        <dbReference type="ARBA" id="ARBA00022771"/>
    </source>
</evidence>
<keyword evidence="3" id="KW-0863">Zinc-finger</keyword>
<evidence type="ECO:0000256" key="1">
    <source>
        <dbReference type="ARBA" id="ARBA00004906"/>
    </source>
</evidence>
<organism evidence="6 7">
    <name type="scientific">Trichomonas vaginalis (strain ATCC PRA-98 / G3)</name>
    <dbReference type="NCBI Taxonomy" id="412133"/>
    <lineage>
        <taxon>Eukaryota</taxon>
        <taxon>Metamonada</taxon>
        <taxon>Parabasalia</taxon>
        <taxon>Trichomonadida</taxon>
        <taxon>Trichomonadidae</taxon>
        <taxon>Trichomonas</taxon>
    </lineage>
</organism>
<dbReference type="GO" id="GO:0004842">
    <property type="term" value="F:ubiquitin-protein transferase activity"/>
    <property type="evidence" value="ECO:0000318"/>
    <property type="project" value="GO_Central"/>
</dbReference>